<dbReference type="VEuPathDB" id="FungiDB:PHYBLDRAFT_158032"/>
<proteinExistence type="predicted"/>
<accession>A0A162PXS5</accession>
<protein>
    <submittedName>
        <fullName evidence="1">Uncharacterized protein</fullName>
    </submittedName>
</protein>
<reference evidence="2" key="1">
    <citation type="submission" date="2015-06" db="EMBL/GenBank/DDBJ databases">
        <title>Expansion of signal transduction pathways in fungi by whole-genome duplication.</title>
        <authorList>
            <consortium name="DOE Joint Genome Institute"/>
            <person name="Corrochano L.M."/>
            <person name="Kuo A."/>
            <person name="Marcet-Houben M."/>
            <person name="Polaino S."/>
            <person name="Salamov A."/>
            <person name="Villalobos J.M."/>
            <person name="Alvarez M.I."/>
            <person name="Avalos J."/>
            <person name="Benito E.P."/>
            <person name="Benoit I."/>
            <person name="Burger G."/>
            <person name="Camino L.P."/>
            <person name="Canovas D."/>
            <person name="Cerda-Olmedo E."/>
            <person name="Cheng J.-F."/>
            <person name="Dominguez A."/>
            <person name="Elias M."/>
            <person name="Eslava A.P."/>
            <person name="Glaser F."/>
            <person name="Grimwood J."/>
            <person name="Gutierrez G."/>
            <person name="Heitman J."/>
            <person name="Henrissat B."/>
            <person name="Iturriaga E.A."/>
            <person name="Lang B.F."/>
            <person name="Lavin J.L."/>
            <person name="Lee S."/>
            <person name="Li W."/>
            <person name="Lindquist E."/>
            <person name="Lopez-Garcia S."/>
            <person name="Luque E.M."/>
            <person name="Marcos A.T."/>
            <person name="Martin J."/>
            <person name="McCluskey K."/>
            <person name="Medina H.R."/>
            <person name="Miralles-Duran A."/>
            <person name="Miyazaki A."/>
            <person name="Munoz-Torres E."/>
            <person name="Oguiza J.A."/>
            <person name="Ohm R."/>
            <person name="Olmedo M."/>
            <person name="Orejas M."/>
            <person name="Ortiz-Castellanos L."/>
            <person name="Pisabarro A.G."/>
            <person name="Rodriguez-Romero J."/>
            <person name="Ruiz-Herrera J."/>
            <person name="Ruiz-Vazquez R."/>
            <person name="Sanz C."/>
            <person name="Schackwitz W."/>
            <person name="Schmutz J."/>
            <person name="Shahriari M."/>
            <person name="Shelest E."/>
            <person name="Silva-Franco F."/>
            <person name="Soanes D."/>
            <person name="Syed K."/>
            <person name="Tagua V.G."/>
            <person name="Talbot N.J."/>
            <person name="Thon M."/>
            <person name="De vries R.P."/>
            <person name="Wiebenga A."/>
            <person name="Yadav J.S."/>
            <person name="Braun E.L."/>
            <person name="Baker S."/>
            <person name="Garre V."/>
            <person name="Horwitz B."/>
            <person name="Torres-Martinez S."/>
            <person name="Idnurm A."/>
            <person name="Herrera-Estrella A."/>
            <person name="Gabaldon T."/>
            <person name="Grigoriev I.V."/>
        </authorList>
    </citation>
    <scope>NUCLEOTIDE SEQUENCE [LARGE SCALE GENOMIC DNA]</scope>
    <source>
        <strain evidence="2">NRRL 1555(-)</strain>
    </source>
</reference>
<dbReference type="AlphaFoldDB" id="A0A162PXS5"/>
<name>A0A162PXS5_PHYB8</name>
<dbReference type="GeneID" id="28994625"/>
<evidence type="ECO:0000313" key="1">
    <source>
        <dbReference type="EMBL" id="OAD76967.1"/>
    </source>
</evidence>
<evidence type="ECO:0000313" key="2">
    <source>
        <dbReference type="Proteomes" id="UP000077315"/>
    </source>
</evidence>
<sequence length="88" mass="9747">MTKNYMDDFEPTLYTYPTYHYSIHDGDDVILESAEDCLSASCVAEWLGRFPSATATLTLDGDTIDIPVYALRRRNAVVAALPDAPIMA</sequence>
<keyword evidence="2" id="KW-1185">Reference proteome</keyword>
<dbReference type="RefSeq" id="XP_018295007.1">
    <property type="nucleotide sequence ID" value="XM_018433719.1"/>
</dbReference>
<dbReference type="InParanoid" id="A0A162PXS5"/>
<dbReference type="Proteomes" id="UP000077315">
    <property type="component" value="Unassembled WGS sequence"/>
</dbReference>
<organism evidence="1 2">
    <name type="scientific">Phycomyces blakesleeanus (strain ATCC 8743b / DSM 1359 / FGSC 10004 / NBRC 33097 / NRRL 1555)</name>
    <dbReference type="NCBI Taxonomy" id="763407"/>
    <lineage>
        <taxon>Eukaryota</taxon>
        <taxon>Fungi</taxon>
        <taxon>Fungi incertae sedis</taxon>
        <taxon>Mucoromycota</taxon>
        <taxon>Mucoromycotina</taxon>
        <taxon>Mucoromycetes</taxon>
        <taxon>Mucorales</taxon>
        <taxon>Phycomycetaceae</taxon>
        <taxon>Phycomyces</taxon>
    </lineage>
</organism>
<dbReference type="EMBL" id="KV440975">
    <property type="protein sequence ID" value="OAD76967.1"/>
    <property type="molecule type" value="Genomic_DNA"/>
</dbReference>
<dbReference type="OrthoDB" id="2245596at2759"/>
<gene>
    <name evidence="1" type="ORF">PHYBLDRAFT_158032</name>
</gene>